<feature type="domain" description="Alpha-L-fucosidase C-terminal" evidence="9">
    <location>
        <begin position="450"/>
        <end position="565"/>
    </location>
</feature>
<evidence type="ECO:0000256" key="5">
    <source>
        <dbReference type="ARBA" id="ARBA00022801"/>
    </source>
</evidence>
<comment type="similarity">
    <text evidence="2">Belongs to the glycosyl hydrolase 29 family.</text>
</comment>
<dbReference type="Gene3D" id="3.20.20.80">
    <property type="entry name" value="Glycosidases"/>
    <property type="match status" value="1"/>
</dbReference>
<dbReference type="GO" id="GO:0016139">
    <property type="term" value="P:glycoside catabolic process"/>
    <property type="evidence" value="ECO:0007669"/>
    <property type="project" value="TreeGrafter"/>
</dbReference>
<dbReference type="PANTHER" id="PTHR10030:SF37">
    <property type="entry name" value="ALPHA-L-FUCOSIDASE-RELATED"/>
    <property type="match status" value="1"/>
</dbReference>
<dbReference type="GO" id="GO:0004560">
    <property type="term" value="F:alpha-L-fucosidase activity"/>
    <property type="evidence" value="ECO:0007669"/>
    <property type="project" value="InterPro"/>
</dbReference>
<protein>
    <recommendedName>
        <fullName evidence="3">alpha-L-fucosidase</fullName>
        <ecNumber evidence="3">3.2.1.51</ecNumber>
    </recommendedName>
</protein>
<evidence type="ECO:0000313" key="11">
    <source>
        <dbReference type="Proteomes" id="UP000011554"/>
    </source>
</evidence>
<evidence type="ECO:0000259" key="9">
    <source>
        <dbReference type="Pfam" id="PF16757"/>
    </source>
</evidence>
<feature type="compositionally biased region" description="Basic and acidic residues" evidence="7">
    <location>
        <begin position="501"/>
        <end position="512"/>
    </location>
</feature>
<dbReference type="SMART" id="SM00812">
    <property type="entry name" value="Alpha_L_fucos"/>
    <property type="match status" value="1"/>
</dbReference>
<dbReference type="STRING" id="29540.C481_00600"/>
<dbReference type="InterPro" id="IPR016286">
    <property type="entry name" value="FUC_metazoa-typ"/>
</dbReference>
<dbReference type="PATRIC" id="fig|29540.5.peg.124"/>
<dbReference type="PANTHER" id="PTHR10030">
    <property type="entry name" value="ALPHA-L-FUCOSIDASE"/>
    <property type="match status" value="1"/>
</dbReference>
<dbReference type="SUPFAM" id="SSF51445">
    <property type="entry name" value="(Trans)glycosidases"/>
    <property type="match status" value="1"/>
</dbReference>
<dbReference type="GO" id="GO:0005764">
    <property type="term" value="C:lysosome"/>
    <property type="evidence" value="ECO:0007669"/>
    <property type="project" value="TreeGrafter"/>
</dbReference>
<dbReference type="EMBL" id="AOIO01000003">
    <property type="protein sequence ID" value="ELZ05988.1"/>
    <property type="molecule type" value="Genomic_DNA"/>
</dbReference>
<dbReference type="InterPro" id="IPR000933">
    <property type="entry name" value="Glyco_hydro_29"/>
</dbReference>
<name>M0B6W3_NATA1</name>
<evidence type="ECO:0000259" key="8">
    <source>
        <dbReference type="Pfam" id="PF01120"/>
    </source>
</evidence>
<gene>
    <name evidence="10" type="ORF">C481_00600</name>
</gene>
<dbReference type="InterPro" id="IPR031919">
    <property type="entry name" value="Fucosidase_C"/>
</dbReference>
<feature type="region of interest" description="Disordered" evidence="7">
    <location>
        <begin position="482"/>
        <end position="522"/>
    </location>
</feature>
<evidence type="ECO:0000256" key="2">
    <source>
        <dbReference type="ARBA" id="ARBA00007951"/>
    </source>
</evidence>
<keyword evidence="6" id="KW-0326">Glycosidase</keyword>
<dbReference type="PRINTS" id="PR00741">
    <property type="entry name" value="GLHYDRLASE29"/>
</dbReference>
<keyword evidence="5" id="KW-0378">Hydrolase</keyword>
<dbReference type="Proteomes" id="UP000011554">
    <property type="component" value="Unassembled WGS sequence"/>
</dbReference>
<dbReference type="GO" id="GO:0006004">
    <property type="term" value="P:fucose metabolic process"/>
    <property type="evidence" value="ECO:0007669"/>
    <property type="project" value="InterPro"/>
</dbReference>
<evidence type="ECO:0000256" key="4">
    <source>
        <dbReference type="ARBA" id="ARBA00022729"/>
    </source>
</evidence>
<keyword evidence="11" id="KW-1185">Reference proteome</keyword>
<comment type="function">
    <text evidence="1">Alpha-L-fucosidase is responsible for hydrolyzing the alpha-1,6-linked fucose joined to the reducing-end N-acetylglucosamine of the carbohydrate moieties of glycoproteins.</text>
</comment>
<evidence type="ECO:0000256" key="6">
    <source>
        <dbReference type="ARBA" id="ARBA00023295"/>
    </source>
</evidence>
<feature type="domain" description="Glycoside hydrolase family 29 N-terminal" evidence="8">
    <location>
        <begin position="64"/>
        <end position="416"/>
    </location>
</feature>
<sequence length="578" mass="63388">MDSADGTEGPAADDGMPALRRQFLASSGTIAVLATLGVNPTAARPAPETLAAFETRVDETVTDAQSVIDAGPFEPSWDSLADVTQVPEWFRDDKFGIFCHWGAYSVPAFGHEWYPRQLYNTDHEINAHHRETYGEPDEFPYQEFISEFTAASFDADEWAALFDRAGARYAGLVVEHHDGWSLWDSTVSPWNAGDTGPERDLVGELETAIRGREMRFVTTFHHSYNVIGADGYFSFAYENYPSVPEEYPEQVLYGNLPEALRFDAWLAKLVEVVRDYDPDFVWFDWGLPDVPEAYQQRFLAYYHNAAAARDAEVVTTNKDEVVPMDASVADFELGRPRHVQDQAWNAEFKVADEGGWGYVENRTFHSAEHLIHVLIDIVSKNGQLLLSIGPRVDGTIEQAERERLLAIGAWLDAHGEAIYETRPWAAFGEGPTRIEEGGEFVEDVEYGPADVRYTRSKDGTAVYAIVMGWPGCGELVLEGLTVDDPSAAPGTPPGHGGTPPGREEDPPGHDDGPPGNRTGAAAGSIRLLGHGSVPYCVSSNDHPVIDVPALSGSERPSDVAVAFALEGFSLEPSSAAHR</sequence>
<evidence type="ECO:0000256" key="7">
    <source>
        <dbReference type="SAM" id="MobiDB-lite"/>
    </source>
</evidence>
<evidence type="ECO:0000256" key="3">
    <source>
        <dbReference type="ARBA" id="ARBA00012662"/>
    </source>
</evidence>
<keyword evidence="4" id="KW-0732">Signal</keyword>
<accession>M0B6W3</accession>
<dbReference type="InterPro" id="IPR013780">
    <property type="entry name" value="Glyco_hydro_b"/>
</dbReference>
<organism evidence="10 11">
    <name type="scientific">Natrialba asiatica (strain ATCC 700177 / DSM 12278 / JCM 9576 / FERM P-10747 / NBRC 102637 / 172P1)</name>
    <dbReference type="NCBI Taxonomy" id="29540"/>
    <lineage>
        <taxon>Archaea</taxon>
        <taxon>Methanobacteriati</taxon>
        <taxon>Methanobacteriota</taxon>
        <taxon>Stenosarchaea group</taxon>
        <taxon>Halobacteria</taxon>
        <taxon>Halobacteriales</taxon>
        <taxon>Natrialbaceae</taxon>
        <taxon>Natrialba</taxon>
    </lineage>
</organism>
<dbReference type="InterPro" id="IPR017853">
    <property type="entry name" value="GH"/>
</dbReference>
<dbReference type="eggNOG" id="arCOG07338">
    <property type="taxonomic scope" value="Archaea"/>
</dbReference>
<dbReference type="Pfam" id="PF01120">
    <property type="entry name" value="Alpha_L_fucos"/>
    <property type="match status" value="1"/>
</dbReference>
<reference evidence="10 11" key="1">
    <citation type="journal article" date="2014" name="PLoS Genet.">
        <title>Phylogenetically driven sequencing of extremely halophilic archaea reveals strategies for static and dynamic osmo-response.</title>
        <authorList>
            <person name="Becker E.A."/>
            <person name="Seitzer P.M."/>
            <person name="Tritt A."/>
            <person name="Larsen D."/>
            <person name="Krusor M."/>
            <person name="Yao A.I."/>
            <person name="Wu D."/>
            <person name="Madern D."/>
            <person name="Eisen J.A."/>
            <person name="Darling A.E."/>
            <person name="Facciotti M.T."/>
        </authorList>
    </citation>
    <scope>NUCLEOTIDE SEQUENCE [LARGE SCALE GENOMIC DNA]</scope>
    <source>
        <strain evidence="10 11">DSM 12278</strain>
    </source>
</reference>
<evidence type="ECO:0000256" key="1">
    <source>
        <dbReference type="ARBA" id="ARBA00004071"/>
    </source>
</evidence>
<proteinExistence type="inferred from homology"/>
<dbReference type="EC" id="3.2.1.51" evidence="3"/>
<dbReference type="Gene3D" id="2.60.40.1180">
    <property type="entry name" value="Golgi alpha-mannosidase II"/>
    <property type="match status" value="1"/>
</dbReference>
<comment type="caution">
    <text evidence="10">The sequence shown here is derived from an EMBL/GenBank/DDBJ whole genome shotgun (WGS) entry which is preliminary data.</text>
</comment>
<dbReference type="InterPro" id="IPR057739">
    <property type="entry name" value="Glyco_hydro_29_N"/>
</dbReference>
<evidence type="ECO:0000313" key="10">
    <source>
        <dbReference type="EMBL" id="ELZ05988.1"/>
    </source>
</evidence>
<dbReference type="AlphaFoldDB" id="M0B6W3"/>
<dbReference type="Pfam" id="PF16757">
    <property type="entry name" value="Fucosidase_C"/>
    <property type="match status" value="1"/>
</dbReference>